<gene>
    <name evidence="1" type="ORF">RS130_16985</name>
</gene>
<keyword evidence="2" id="KW-1185">Reference proteome</keyword>
<dbReference type="Pfam" id="PF11279">
    <property type="entry name" value="DUF3080"/>
    <property type="match status" value="1"/>
</dbReference>
<dbReference type="EMBL" id="JAWDIO010000002">
    <property type="protein sequence ID" value="MDU0355374.1"/>
    <property type="molecule type" value="Genomic_DNA"/>
</dbReference>
<dbReference type="InterPro" id="IPR021431">
    <property type="entry name" value="DUF3080"/>
</dbReference>
<organism evidence="1 2">
    <name type="scientific">Paraglaciecola aquimarina</name>
    <dbReference type="NCBI Taxonomy" id="1235557"/>
    <lineage>
        <taxon>Bacteria</taxon>
        <taxon>Pseudomonadati</taxon>
        <taxon>Pseudomonadota</taxon>
        <taxon>Gammaproteobacteria</taxon>
        <taxon>Alteromonadales</taxon>
        <taxon>Alteromonadaceae</taxon>
        <taxon>Paraglaciecola</taxon>
    </lineage>
</organism>
<sequence>MRQNINDTNIKLFEFYQLKPCALYSLVAERNTSLGHMQLPSTRYLYERNVLIALDRCIGRISDTDLQQKLKNWHHIKQQNLPFVWSNLLQKSSEIKYALSSNRHYLSTSYEEGLSATQQALTYLTNINQNSAIDSKELEAHLQNLQQAALPAKIWLSQTLLTEHLNQSTLWLKQQNKHLKCKAGKAETKVEYMANVFMLYFIEKIQPIAGKVNHYQYQLSPIFEKWQHTPNLSVSFKDYLTQQTQIGFEEYKLAVANHIQFWQYLFKRCNIAPN</sequence>
<comment type="caution">
    <text evidence="1">The sequence shown here is derived from an EMBL/GenBank/DDBJ whole genome shotgun (WGS) entry which is preliminary data.</text>
</comment>
<evidence type="ECO:0000313" key="2">
    <source>
        <dbReference type="Proteomes" id="UP001247805"/>
    </source>
</evidence>
<name>A0ABU3SZD1_9ALTE</name>
<proteinExistence type="predicted"/>
<accession>A0ABU3SZD1</accession>
<dbReference type="RefSeq" id="WP_316026915.1">
    <property type="nucleotide sequence ID" value="NZ_JAWDIO010000002.1"/>
</dbReference>
<evidence type="ECO:0000313" key="1">
    <source>
        <dbReference type="EMBL" id="MDU0355374.1"/>
    </source>
</evidence>
<reference evidence="1 2" key="1">
    <citation type="submission" date="2023-10" db="EMBL/GenBank/DDBJ databases">
        <title>Glaciecola aquimarina strain GGW-M5 nov., isolated from a coastal seawater.</title>
        <authorList>
            <person name="Bayburt H."/>
            <person name="Kim J.M."/>
            <person name="Choi B.J."/>
            <person name="Jeon C.O."/>
        </authorList>
    </citation>
    <scope>NUCLEOTIDE SEQUENCE [LARGE SCALE GENOMIC DNA]</scope>
    <source>
        <strain evidence="1 2">KCTC 32108</strain>
    </source>
</reference>
<protein>
    <submittedName>
        <fullName evidence="1">DUF3080 family protein</fullName>
    </submittedName>
</protein>
<dbReference type="Proteomes" id="UP001247805">
    <property type="component" value="Unassembled WGS sequence"/>
</dbReference>